<keyword evidence="7" id="KW-0675">Receptor</keyword>
<evidence type="ECO:0000313" key="13">
    <source>
        <dbReference type="Proteomes" id="UP000838412"/>
    </source>
</evidence>
<keyword evidence="3" id="KW-0677">Repeat</keyword>
<dbReference type="PROSITE" id="PS00652">
    <property type="entry name" value="TNFR_NGFR_1"/>
    <property type="match status" value="1"/>
</dbReference>
<evidence type="ECO:0000256" key="4">
    <source>
        <dbReference type="ARBA" id="ARBA00022989"/>
    </source>
</evidence>
<dbReference type="GO" id="GO:0005886">
    <property type="term" value="C:plasma membrane"/>
    <property type="evidence" value="ECO:0007669"/>
    <property type="project" value="TreeGrafter"/>
</dbReference>
<keyword evidence="4 10" id="KW-1133">Transmembrane helix</keyword>
<sequence length="421" mass="46140">MAPEHQPTQASLTQGQRLRHGKRSGTSCGPNYYEARTRSGHLECIRCPTGCDPGTTIVTQCGFGIPQTCRPCEPTPGKTCASGVERFCVLCDVYGRTVEEECNIYNQTRCGGCKQGYYENLDDAKIENTRYCRKCTKADSWRQQCERPPTVTPSVTPAERTSSEQMYATIVTLRDVKPPTSSSSISINIHGDISCAEAEIDNSAGWGAIGAGFVTTLLIVLLFSYLVYRYRTYDEQNGNKTADIELTTLPKAVDTTEEDVVVDKSASLVQCNPVCACADMSPNDVDLPQGSCGHGVVHTPQGAEFERLLAMGKDVGKGMLIEDHLTIDMQQAIASKINQRPALPGEHDYKNVFIDLGVDKDKVAAANSTGIADPSERLFRVLLTESSAREINMADIITTLNKYGFYDLVKNICREITKQDD</sequence>
<dbReference type="GO" id="GO:0038023">
    <property type="term" value="F:signaling receptor activity"/>
    <property type="evidence" value="ECO:0007669"/>
    <property type="project" value="InterPro"/>
</dbReference>
<evidence type="ECO:0000256" key="5">
    <source>
        <dbReference type="ARBA" id="ARBA00023136"/>
    </source>
</evidence>
<evidence type="ECO:0000256" key="1">
    <source>
        <dbReference type="ARBA" id="ARBA00004167"/>
    </source>
</evidence>
<feature type="region of interest" description="Disordered" evidence="9">
    <location>
        <begin position="1"/>
        <end position="25"/>
    </location>
</feature>
<feature type="compositionally biased region" description="Polar residues" evidence="9">
    <location>
        <begin position="1"/>
        <end position="16"/>
    </location>
</feature>
<evidence type="ECO:0000256" key="2">
    <source>
        <dbReference type="ARBA" id="ARBA00022692"/>
    </source>
</evidence>
<reference evidence="12" key="1">
    <citation type="submission" date="2022-01" db="EMBL/GenBank/DDBJ databases">
        <authorList>
            <person name="Braso-Vives M."/>
        </authorList>
    </citation>
    <scope>NUCLEOTIDE SEQUENCE</scope>
</reference>
<keyword evidence="2 10" id="KW-0812">Transmembrane</keyword>
<dbReference type="OrthoDB" id="10047455at2759"/>
<comment type="subcellular location">
    <subcellularLocation>
        <location evidence="1">Membrane</location>
        <topology evidence="1">Single-pass membrane protein</topology>
    </subcellularLocation>
</comment>
<dbReference type="InterPro" id="IPR047526">
    <property type="entry name" value="TNR19/27/EDAR"/>
</dbReference>
<evidence type="ECO:0000313" key="12">
    <source>
        <dbReference type="EMBL" id="CAH1267187.1"/>
    </source>
</evidence>
<feature type="domain" description="TNFR-Cys" evidence="11">
    <location>
        <begin position="28"/>
        <end position="69"/>
    </location>
</feature>
<evidence type="ECO:0000256" key="8">
    <source>
        <dbReference type="ARBA" id="ARBA00023180"/>
    </source>
</evidence>
<keyword evidence="8" id="KW-0325">Glycoprotein</keyword>
<dbReference type="PANTHER" id="PTHR12120:SF10">
    <property type="entry name" value="TNFR-CYS DOMAIN-CONTAINING PROTEIN"/>
    <property type="match status" value="1"/>
</dbReference>
<evidence type="ECO:0000256" key="6">
    <source>
        <dbReference type="ARBA" id="ARBA00023157"/>
    </source>
</evidence>
<evidence type="ECO:0000259" key="11">
    <source>
        <dbReference type="PROSITE" id="PS00652"/>
    </source>
</evidence>
<evidence type="ECO:0000256" key="10">
    <source>
        <dbReference type="SAM" id="Phobius"/>
    </source>
</evidence>
<proteinExistence type="predicted"/>
<dbReference type="PANTHER" id="PTHR12120">
    <property type="entry name" value="TNFR-CYS DOMAIN-CONTAINING PROTEIN"/>
    <property type="match status" value="1"/>
</dbReference>
<protein>
    <submittedName>
        <fullName evidence="12">Hypp3707 protein</fullName>
    </submittedName>
</protein>
<dbReference type="Proteomes" id="UP000838412">
    <property type="component" value="Chromosome 6"/>
</dbReference>
<accession>A0A8K0A1G8</accession>
<evidence type="ECO:0000256" key="7">
    <source>
        <dbReference type="ARBA" id="ARBA00023170"/>
    </source>
</evidence>
<dbReference type="InterPro" id="IPR001368">
    <property type="entry name" value="TNFR/NGFR_Cys_rich_reg"/>
</dbReference>
<evidence type="ECO:0000256" key="3">
    <source>
        <dbReference type="ARBA" id="ARBA00022737"/>
    </source>
</evidence>
<keyword evidence="5 10" id="KW-0472">Membrane</keyword>
<gene>
    <name evidence="12" type="primary">Hypp3707</name>
    <name evidence="12" type="ORF">BLAG_LOCUS20637</name>
</gene>
<feature type="transmembrane region" description="Helical" evidence="10">
    <location>
        <begin position="204"/>
        <end position="228"/>
    </location>
</feature>
<keyword evidence="6" id="KW-1015">Disulfide bond</keyword>
<dbReference type="CDD" id="cd00185">
    <property type="entry name" value="TNFRSF"/>
    <property type="match status" value="1"/>
</dbReference>
<dbReference type="EMBL" id="OV696691">
    <property type="protein sequence ID" value="CAH1267187.1"/>
    <property type="molecule type" value="Genomic_DNA"/>
</dbReference>
<organism evidence="12 13">
    <name type="scientific">Branchiostoma lanceolatum</name>
    <name type="common">Common lancelet</name>
    <name type="synonym">Amphioxus lanceolatum</name>
    <dbReference type="NCBI Taxonomy" id="7740"/>
    <lineage>
        <taxon>Eukaryota</taxon>
        <taxon>Metazoa</taxon>
        <taxon>Chordata</taxon>
        <taxon>Cephalochordata</taxon>
        <taxon>Leptocardii</taxon>
        <taxon>Amphioxiformes</taxon>
        <taxon>Branchiostomatidae</taxon>
        <taxon>Branchiostoma</taxon>
    </lineage>
</organism>
<dbReference type="GO" id="GO:0043123">
    <property type="term" value="P:positive regulation of canonical NF-kappaB signal transduction"/>
    <property type="evidence" value="ECO:0007669"/>
    <property type="project" value="InterPro"/>
</dbReference>
<name>A0A8K0A1G8_BRALA</name>
<keyword evidence="13" id="KW-1185">Reference proteome</keyword>
<evidence type="ECO:0000256" key="9">
    <source>
        <dbReference type="SAM" id="MobiDB-lite"/>
    </source>
</evidence>
<dbReference type="GO" id="GO:0046330">
    <property type="term" value="P:positive regulation of JNK cascade"/>
    <property type="evidence" value="ECO:0007669"/>
    <property type="project" value="InterPro"/>
</dbReference>
<dbReference type="AlphaFoldDB" id="A0A8K0A1G8"/>